<reference evidence="4" key="1">
    <citation type="journal article" date="2021" name="Genome Biol. Evol.">
        <title>The assembled and annotated genome of the fairy-ring fungus Marasmius oreades.</title>
        <authorList>
            <person name="Hiltunen M."/>
            <person name="Ament-Velasquez S.L."/>
            <person name="Johannesson H."/>
        </authorList>
    </citation>
    <scope>NUCLEOTIDE SEQUENCE</scope>
    <source>
        <strain evidence="4">03SP1</strain>
    </source>
</reference>
<dbReference type="GeneID" id="66071576"/>
<dbReference type="GO" id="GO:0007131">
    <property type="term" value="P:reciprocal meiotic recombination"/>
    <property type="evidence" value="ECO:0007669"/>
    <property type="project" value="TreeGrafter"/>
</dbReference>
<evidence type="ECO:0000313" key="5">
    <source>
        <dbReference type="Proteomes" id="UP001049176"/>
    </source>
</evidence>
<dbReference type="Proteomes" id="UP001049176">
    <property type="component" value="Chromosome 10"/>
</dbReference>
<protein>
    <recommendedName>
        <fullName evidence="3">RecA family profile 1 domain-containing protein</fullName>
    </recommendedName>
</protein>
<dbReference type="PANTHER" id="PTHR46457:SF1">
    <property type="entry name" value="DNA REPAIR PROTEIN RAD51 HOMOLOG 4"/>
    <property type="match status" value="1"/>
</dbReference>
<evidence type="ECO:0000256" key="1">
    <source>
        <dbReference type="ARBA" id="ARBA00004123"/>
    </source>
</evidence>
<dbReference type="GO" id="GO:0042148">
    <property type="term" value="P:DNA strand invasion"/>
    <property type="evidence" value="ECO:0007669"/>
    <property type="project" value="TreeGrafter"/>
</dbReference>
<sequence length="345" mass="37463">MRLDNQKLSQLSPASVLAELDKIGITTTTDIFFGPSALEIISRLPPGTVSLRELQNYIKNVAESTSAKGVSALDISKEPRSLYAPSQPYYLSSHCPSLDAILGGSGFDASRVFEVSGDHKSGKSTLALNTALHVLLDDSKSEVVWIDTSGDFSPDLSVRVVESERFLCTASLDTRIEALERLQIATAVEIESFYQVLQVITNRLRSIPSEHPRTRCIVIDTITSVFGPYLSPNSSQGHAVMTTFMRHLQSIARTYLVAVLVINNATVMPQNQTNTLSILPNNVKKPSLGASFPFLTDATLWLSPSATEVVDNILVHSSVVEILRSRVSVGGVRFSQLAEGPLTCS</sequence>
<keyword evidence="2" id="KW-0539">Nucleus</keyword>
<dbReference type="GO" id="GO:0005524">
    <property type="term" value="F:ATP binding"/>
    <property type="evidence" value="ECO:0007669"/>
    <property type="project" value="InterPro"/>
</dbReference>
<dbReference type="InterPro" id="IPR013632">
    <property type="entry name" value="Rad51_C"/>
</dbReference>
<dbReference type="GO" id="GO:0005815">
    <property type="term" value="C:microtubule organizing center"/>
    <property type="evidence" value="ECO:0007669"/>
    <property type="project" value="TreeGrafter"/>
</dbReference>
<gene>
    <name evidence="4" type="ORF">E1B28_002500</name>
</gene>
<dbReference type="GO" id="GO:0000400">
    <property type="term" value="F:four-way junction DNA binding"/>
    <property type="evidence" value="ECO:0007669"/>
    <property type="project" value="TreeGrafter"/>
</dbReference>
<feature type="domain" description="RecA family profile 1" evidence="3">
    <location>
        <begin position="87"/>
        <end position="273"/>
    </location>
</feature>
<evidence type="ECO:0000256" key="2">
    <source>
        <dbReference type="ARBA" id="ARBA00023242"/>
    </source>
</evidence>
<organism evidence="4 5">
    <name type="scientific">Marasmius oreades</name>
    <name type="common">fairy-ring Marasmius</name>
    <dbReference type="NCBI Taxonomy" id="181124"/>
    <lineage>
        <taxon>Eukaryota</taxon>
        <taxon>Fungi</taxon>
        <taxon>Dikarya</taxon>
        <taxon>Basidiomycota</taxon>
        <taxon>Agaricomycotina</taxon>
        <taxon>Agaricomycetes</taxon>
        <taxon>Agaricomycetidae</taxon>
        <taxon>Agaricales</taxon>
        <taxon>Marasmiineae</taxon>
        <taxon>Marasmiaceae</taxon>
        <taxon>Marasmius</taxon>
    </lineage>
</organism>
<dbReference type="GO" id="GO:0140664">
    <property type="term" value="F:ATP-dependent DNA damage sensor activity"/>
    <property type="evidence" value="ECO:0007669"/>
    <property type="project" value="InterPro"/>
</dbReference>
<comment type="caution">
    <text evidence="4">The sequence shown here is derived from an EMBL/GenBank/DDBJ whole genome shotgun (WGS) entry which is preliminary data.</text>
</comment>
<dbReference type="GO" id="GO:0000723">
    <property type="term" value="P:telomere maintenance"/>
    <property type="evidence" value="ECO:0007669"/>
    <property type="project" value="TreeGrafter"/>
</dbReference>
<proteinExistence type="predicted"/>
<name>A0A9P7UN60_9AGAR</name>
<dbReference type="OrthoDB" id="336321at2759"/>
<evidence type="ECO:0000313" key="4">
    <source>
        <dbReference type="EMBL" id="KAG7086551.1"/>
    </source>
</evidence>
<evidence type="ECO:0000259" key="3">
    <source>
        <dbReference type="PROSITE" id="PS50162"/>
    </source>
</evidence>
<dbReference type="GO" id="GO:0033063">
    <property type="term" value="C:Rad51B-Rad51C-Rad51D-XRCC2 complex"/>
    <property type="evidence" value="ECO:0007669"/>
    <property type="project" value="TreeGrafter"/>
</dbReference>
<dbReference type="GO" id="GO:0005657">
    <property type="term" value="C:replication fork"/>
    <property type="evidence" value="ECO:0007669"/>
    <property type="project" value="TreeGrafter"/>
</dbReference>
<dbReference type="Gene3D" id="3.40.50.300">
    <property type="entry name" value="P-loop containing nucleotide triphosphate hydrolases"/>
    <property type="match status" value="1"/>
</dbReference>
<dbReference type="InterPro" id="IPR027417">
    <property type="entry name" value="P-loop_NTPase"/>
</dbReference>
<dbReference type="GO" id="GO:0003697">
    <property type="term" value="F:single-stranded DNA binding"/>
    <property type="evidence" value="ECO:0007669"/>
    <property type="project" value="TreeGrafter"/>
</dbReference>
<dbReference type="PANTHER" id="PTHR46457">
    <property type="entry name" value="DNA REPAIR PROTEIN RAD51 HOMOLOG 4"/>
    <property type="match status" value="1"/>
</dbReference>
<accession>A0A9P7UN60</accession>
<dbReference type="Pfam" id="PF08423">
    <property type="entry name" value="Rad51"/>
    <property type="match status" value="1"/>
</dbReference>
<dbReference type="PROSITE" id="PS50162">
    <property type="entry name" value="RECA_2"/>
    <property type="match status" value="1"/>
</dbReference>
<dbReference type="KEGG" id="more:E1B28_002500"/>
<dbReference type="RefSeq" id="XP_043003022.1">
    <property type="nucleotide sequence ID" value="XM_043159421.1"/>
</dbReference>
<dbReference type="InterPro" id="IPR051988">
    <property type="entry name" value="HRR_RAD51_Paralog"/>
</dbReference>
<dbReference type="GO" id="GO:0000724">
    <property type="term" value="P:double-strand break repair via homologous recombination"/>
    <property type="evidence" value="ECO:0007669"/>
    <property type="project" value="TreeGrafter"/>
</dbReference>
<dbReference type="SUPFAM" id="SSF52540">
    <property type="entry name" value="P-loop containing nucleoside triphosphate hydrolases"/>
    <property type="match status" value="1"/>
</dbReference>
<dbReference type="InterPro" id="IPR020588">
    <property type="entry name" value="RecA_ATP-bd"/>
</dbReference>
<keyword evidence="5" id="KW-1185">Reference proteome</keyword>
<comment type="subcellular location">
    <subcellularLocation>
        <location evidence="1">Nucleus</location>
    </subcellularLocation>
</comment>
<dbReference type="EMBL" id="CM032190">
    <property type="protein sequence ID" value="KAG7086551.1"/>
    <property type="molecule type" value="Genomic_DNA"/>
</dbReference>
<dbReference type="AlphaFoldDB" id="A0A9P7UN60"/>